<dbReference type="Pfam" id="PF05974">
    <property type="entry name" value="DUF892"/>
    <property type="match status" value="1"/>
</dbReference>
<dbReference type="CDD" id="cd00657">
    <property type="entry name" value="Ferritin_like"/>
    <property type="match status" value="1"/>
</dbReference>
<dbReference type="EMBL" id="JABBKX010000005">
    <property type="protein sequence ID" value="NMJ42826.1"/>
    <property type="molecule type" value="Genomic_DNA"/>
</dbReference>
<evidence type="ECO:0000313" key="2">
    <source>
        <dbReference type="Proteomes" id="UP000548582"/>
    </source>
</evidence>
<evidence type="ECO:0000313" key="1">
    <source>
        <dbReference type="EMBL" id="NMJ42826.1"/>
    </source>
</evidence>
<proteinExistence type="predicted"/>
<dbReference type="InterPro" id="IPR009078">
    <property type="entry name" value="Ferritin-like_SF"/>
</dbReference>
<organism evidence="1 2">
    <name type="scientific">Neoroseomonas marina</name>
    <dbReference type="NCBI Taxonomy" id="1232220"/>
    <lineage>
        <taxon>Bacteria</taxon>
        <taxon>Pseudomonadati</taxon>
        <taxon>Pseudomonadota</taxon>
        <taxon>Alphaproteobacteria</taxon>
        <taxon>Acetobacterales</taxon>
        <taxon>Acetobacteraceae</taxon>
        <taxon>Neoroseomonas</taxon>
    </lineage>
</organism>
<dbReference type="InterPro" id="IPR012347">
    <property type="entry name" value="Ferritin-like"/>
</dbReference>
<comment type="caution">
    <text evidence="1">The sequence shown here is derived from an EMBL/GenBank/DDBJ whole genome shotgun (WGS) entry which is preliminary data.</text>
</comment>
<reference evidence="1 2" key="1">
    <citation type="submission" date="2020-03" db="EMBL/GenBank/DDBJ databases">
        <authorList>
            <person name="Sun Q."/>
        </authorList>
    </citation>
    <scope>NUCLEOTIDE SEQUENCE [LARGE SCALE GENOMIC DNA]</scope>
    <source>
        <strain evidence="1 2">JC162</strain>
    </source>
</reference>
<dbReference type="Gene3D" id="1.20.1260.10">
    <property type="match status" value="1"/>
</dbReference>
<name>A0A848EFQ3_9PROT</name>
<accession>A0A848EFQ3</accession>
<dbReference type="AlphaFoldDB" id="A0A848EFQ3"/>
<dbReference type="RefSeq" id="WP_170055044.1">
    <property type="nucleotide sequence ID" value="NZ_JABBKX010000005.1"/>
</dbReference>
<dbReference type="Proteomes" id="UP000548582">
    <property type="component" value="Unassembled WGS sequence"/>
</dbReference>
<sequence length="163" mass="17981">MADSRDIFLQWLRDAHAMEEQAEQMLASTAGRLESYGDLKLRLLQHQSETREHARLVDACLRRHGTASSTIKDMTARATAFAQGLSGLFVADEVIKATLASTTFEHMEIASYAIIIAAAEALGDAETVSICRRILEDEQQMARWLEENTPAVVQRFLATGAGT</sequence>
<protein>
    <submittedName>
        <fullName evidence="1">Ferritin-like domain-containing protein</fullName>
    </submittedName>
</protein>
<dbReference type="SUPFAM" id="SSF47240">
    <property type="entry name" value="Ferritin-like"/>
    <property type="match status" value="1"/>
</dbReference>
<keyword evidence="2" id="KW-1185">Reference proteome</keyword>
<dbReference type="InterPro" id="IPR010287">
    <property type="entry name" value="DUF892_YciF-like"/>
</dbReference>
<gene>
    <name evidence="1" type="ORF">GWK16_16390</name>
</gene>